<dbReference type="GO" id="GO:0016705">
    <property type="term" value="F:oxidoreductase activity, acting on paired donors, with incorporation or reduction of molecular oxygen"/>
    <property type="evidence" value="ECO:0007669"/>
    <property type="project" value="InterPro"/>
</dbReference>
<name>A0A919GFA2_9ACTN</name>
<dbReference type="GO" id="GO:0020037">
    <property type="term" value="F:heme binding"/>
    <property type="evidence" value="ECO:0007669"/>
    <property type="project" value="InterPro"/>
</dbReference>
<dbReference type="InterPro" id="IPR036396">
    <property type="entry name" value="Cyt_P450_sf"/>
</dbReference>
<accession>A0A919GFA2</accession>
<evidence type="ECO:0000256" key="4">
    <source>
        <dbReference type="ARBA" id="ARBA00023002"/>
    </source>
</evidence>
<keyword evidence="5 7" id="KW-0408">Iron</keyword>
<keyword evidence="3 7" id="KW-0479">Metal-binding</keyword>
<organism evidence="9 10">
    <name type="scientific">Kitasatospora indigofera</name>
    <dbReference type="NCBI Taxonomy" id="67307"/>
    <lineage>
        <taxon>Bacteria</taxon>
        <taxon>Bacillati</taxon>
        <taxon>Actinomycetota</taxon>
        <taxon>Actinomycetes</taxon>
        <taxon>Kitasatosporales</taxon>
        <taxon>Streptomycetaceae</taxon>
        <taxon>Kitasatospora</taxon>
    </lineage>
</organism>
<dbReference type="Proteomes" id="UP000617734">
    <property type="component" value="Unassembled WGS sequence"/>
</dbReference>
<dbReference type="GeneID" id="95357457"/>
<dbReference type="InterPro" id="IPR002397">
    <property type="entry name" value="Cyt_P450_B"/>
</dbReference>
<evidence type="ECO:0000256" key="5">
    <source>
        <dbReference type="ARBA" id="ARBA00023004"/>
    </source>
</evidence>
<reference evidence="9" key="2">
    <citation type="submission" date="2020-09" db="EMBL/GenBank/DDBJ databases">
        <authorList>
            <person name="Sun Q."/>
            <person name="Ohkuma M."/>
        </authorList>
    </citation>
    <scope>NUCLEOTIDE SEQUENCE</scope>
    <source>
        <strain evidence="9">JCM 4646</strain>
    </source>
</reference>
<dbReference type="Gene3D" id="1.10.630.10">
    <property type="entry name" value="Cytochrome P450"/>
    <property type="match status" value="1"/>
</dbReference>
<keyword evidence="6 7" id="KW-0503">Monooxygenase</keyword>
<feature type="region of interest" description="Disordered" evidence="8">
    <location>
        <begin position="1"/>
        <end position="27"/>
    </location>
</feature>
<dbReference type="RefSeq" id="WP_190215129.1">
    <property type="nucleotide sequence ID" value="NZ_BNBO01000069.1"/>
</dbReference>
<proteinExistence type="inferred from homology"/>
<dbReference type="PANTHER" id="PTHR46696">
    <property type="entry name" value="P450, PUTATIVE (EUROFUNG)-RELATED"/>
    <property type="match status" value="1"/>
</dbReference>
<evidence type="ECO:0000256" key="1">
    <source>
        <dbReference type="ARBA" id="ARBA00010617"/>
    </source>
</evidence>
<reference evidence="9" key="1">
    <citation type="journal article" date="2014" name="Int. J. Syst. Evol. Microbiol.">
        <title>Complete genome sequence of Corynebacterium casei LMG S-19264T (=DSM 44701T), isolated from a smear-ripened cheese.</title>
        <authorList>
            <consortium name="US DOE Joint Genome Institute (JGI-PGF)"/>
            <person name="Walter F."/>
            <person name="Albersmeier A."/>
            <person name="Kalinowski J."/>
            <person name="Ruckert C."/>
        </authorList>
    </citation>
    <scope>NUCLEOTIDE SEQUENCE</scope>
    <source>
        <strain evidence="9">JCM 4646</strain>
    </source>
</reference>
<dbReference type="PRINTS" id="PR00359">
    <property type="entry name" value="BP450"/>
</dbReference>
<sequence>MTDPSTTAPADYSLQRDARCPMDPPPAYRPLREAGGLVRVRAWDGSEPWLVTRHDDARAALSDSRLSSDPRTPGFPHTQPTSAARQEIDLPFAFVEGPEHLIERRVLVKEFTARKAREARAAIQRIVDEAIDGMLAGTKPCDLYESLSLPVATHTIGELLGVPPADRPLLQAGSRRIGSRRVSKETGSEAFQDLNEYFEHLVDLRMREPGDDMVSRLLATYAATDGLTRAKAVSTIQVLFFAGWGPSSYMIEFGVLALLLHPEQLALLKADPSPGLLASTVEETLRYATVSVNGRQRAALADLTLGGQPIRQGDGVLVQLDSANRDADAFPDPDTFDITRRAGRHLGFGHGPHKCIGAELSRAEMSIAYETLFRRIPDLQLVLPLEQLPFSTELTLYSLDELLVTW</sequence>
<keyword evidence="4 7" id="KW-0560">Oxidoreductase</keyword>
<comment type="caution">
    <text evidence="9">The sequence shown here is derived from an EMBL/GenBank/DDBJ whole genome shotgun (WGS) entry which is preliminary data.</text>
</comment>
<dbReference type="GO" id="GO:0005506">
    <property type="term" value="F:iron ion binding"/>
    <property type="evidence" value="ECO:0007669"/>
    <property type="project" value="InterPro"/>
</dbReference>
<evidence type="ECO:0000256" key="6">
    <source>
        <dbReference type="ARBA" id="ARBA00023033"/>
    </source>
</evidence>
<evidence type="ECO:0000313" key="10">
    <source>
        <dbReference type="Proteomes" id="UP000617734"/>
    </source>
</evidence>
<gene>
    <name evidence="9" type="ORF">GCM10018781_72060</name>
</gene>
<dbReference type="CDD" id="cd11030">
    <property type="entry name" value="CYP105-like"/>
    <property type="match status" value="1"/>
</dbReference>
<dbReference type="EMBL" id="BNBO01000069">
    <property type="protein sequence ID" value="GHH83902.1"/>
    <property type="molecule type" value="Genomic_DNA"/>
</dbReference>
<keyword evidence="2 7" id="KW-0349">Heme</keyword>
<evidence type="ECO:0000256" key="2">
    <source>
        <dbReference type="ARBA" id="ARBA00022617"/>
    </source>
</evidence>
<keyword evidence="10" id="KW-1185">Reference proteome</keyword>
<dbReference type="PRINTS" id="PR00385">
    <property type="entry name" value="P450"/>
</dbReference>
<dbReference type="InterPro" id="IPR017972">
    <property type="entry name" value="Cyt_P450_CS"/>
</dbReference>
<dbReference type="PROSITE" id="PS00086">
    <property type="entry name" value="CYTOCHROME_P450"/>
    <property type="match status" value="1"/>
</dbReference>
<dbReference type="AlphaFoldDB" id="A0A919GFA2"/>
<dbReference type="SUPFAM" id="SSF48264">
    <property type="entry name" value="Cytochrome P450"/>
    <property type="match status" value="1"/>
</dbReference>
<dbReference type="InterPro" id="IPR001128">
    <property type="entry name" value="Cyt_P450"/>
</dbReference>
<comment type="similarity">
    <text evidence="1 7">Belongs to the cytochrome P450 family.</text>
</comment>
<feature type="region of interest" description="Disordered" evidence="8">
    <location>
        <begin position="61"/>
        <end position="83"/>
    </location>
</feature>
<evidence type="ECO:0000256" key="7">
    <source>
        <dbReference type="RuleBase" id="RU000461"/>
    </source>
</evidence>
<evidence type="ECO:0000313" key="9">
    <source>
        <dbReference type="EMBL" id="GHH83902.1"/>
    </source>
</evidence>
<dbReference type="PANTHER" id="PTHR46696:SF1">
    <property type="entry name" value="CYTOCHROME P450 YJIB-RELATED"/>
    <property type="match status" value="1"/>
</dbReference>
<evidence type="ECO:0000256" key="3">
    <source>
        <dbReference type="ARBA" id="ARBA00022723"/>
    </source>
</evidence>
<dbReference type="GO" id="GO:0004497">
    <property type="term" value="F:monooxygenase activity"/>
    <property type="evidence" value="ECO:0007669"/>
    <property type="project" value="UniProtKB-KW"/>
</dbReference>
<dbReference type="FunFam" id="1.10.630.10:FF:000018">
    <property type="entry name" value="Cytochrome P450 monooxygenase"/>
    <property type="match status" value="1"/>
</dbReference>
<protein>
    <submittedName>
        <fullName evidence="9">Cytochrome P450</fullName>
    </submittedName>
</protein>
<evidence type="ECO:0000256" key="8">
    <source>
        <dbReference type="SAM" id="MobiDB-lite"/>
    </source>
</evidence>
<dbReference type="Pfam" id="PF00067">
    <property type="entry name" value="p450"/>
    <property type="match status" value="1"/>
</dbReference>